<feature type="domain" description="Ig-like" evidence="1">
    <location>
        <begin position="7"/>
        <end position="132"/>
    </location>
</feature>
<keyword evidence="4" id="KW-1185">Reference proteome</keyword>
<dbReference type="InterPro" id="IPR013783">
    <property type="entry name" value="Ig-like_fold"/>
</dbReference>
<reference evidence="2" key="1">
    <citation type="submission" date="2021-02" db="EMBL/GenBank/DDBJ databases">
        <authorList>
            <person name="Nowell W R."/>
        </authorList>
    </citation>
    <scope>NUCLEOTIDE SEQUENCE</scope>
</reference>
<dbReference type="PROSITE" id="PS50835">
    <property type="entry name" value="IG_LIKE"/>
    <property type="match status" value="2"/>
</dbReference>
<proteinExistence type="predicted"/>
<dbReference type="EMBL" id="CAJNOJ010001213">
    <property type="protein sequence ID" value="CAF1546617.1"/>
    <property type="molecule type" value="Genomic_DNA"/>
</dbReference>
<dbReference type="Pfam" id="PF07686">
    <property type="entry name" value="V-set"/>
    <property type="match status" value="1"/>
</dbReference>
<dbReference type="EMBL" id="CAJNOR010008177">
    <property type="protein sequence ID" value="CAF1629704.1"/>
    <property type="molecule type" value="Genomic_DNA"/>
</dbReference>
<evidence type="ECO:0000313" key="3">
    <source>
        <dbReference type="EMBL" id="CAF1629704.1"/>
    </source>
</evidence>
<dbReference type="Gene3D" id="2.60.40.10">
    <property type="entry name" value="Immunoglobulins"/>
    <property type="match status" value="2"/>
</dbReference>
<feature type="domain" description="Ig-like" evidence="1">
    <location>
        <begin position="137"/>
        <end position="227"/>
    </location>
</feature>
<evidence type="ECO:0000313" key="5">
    <source>
        <dbReference type="Proteomes" id="UP000663852"/>
    </source>
</evidence>
<dbReference type="Proteomes" id="UP000663828">
    <property type="component" value="Unassembled WGS sequence"/>
</dbReference>
<dbReference type="InterPro" id="IPR036179">
    <property type="entry name" value="Ig-like_dom_sf"/>
</dbReference>
<dbReference type="SUPFAM" id="SSF48726">
    <property type="entry name" value="Immunoglobulin"/>
    <property type="match status" value="2"/>
</dbReference>
<dbReference type="Proteomes" id="UP000663852">
    <property type="component" value="Unassembled WGS sequence"/>
</dbReference>
<dbReference type="InterPro" id="IPR003599">
    <property type="entry name" value="Ig_sub"/>
</dbReference>
<dbReference type="OrthoDB" id="10030163at2759"/>
<sequence length="284" mass="32459">MFNLSFPRFADFVIFYSFFFFSNFVSITDASTATTTINVVCGTDVELTCPIRSVKKSDEVISWFRPNSSQNHLTFISIGDILLPEYASISRFNLISSPSSISRLLINNVLLEDQGYYKCKSSSTGQHSVELTVNSRPYLSPSSPILLYPVNRTFSITCSLLCEESIELNQLTWLVNGHALSEDRHEFFIETVSFNTQRLTIFLNKKAHQFSQANYTCKYNGKESSIFVRRRTKEELHRLPRQQGSSAAYLLQTAFDTAHTHYHASHQYLLAFFLLLLTILYCAI</sequence>
<evidence type="ECO:0000259" key="1">
    <source>
        <dbReference type="PROSITE" id="PS50835"/>
    </source>
</evidence>
<protein>
    <recommendedName>
        <fullName evidence="1">Ig-like domain-containing protein</fullName>
    </recommendedName>
</protein>
<accession>A0A815WKU1</accession>
<dbReference type="AlphaFoldDB" id="A0A815WKU1"/>
<dbReference type="InterPro" id="IPR013106">
    <property type="entry name" value="Ig_V-set"/>
</dbReference>
<evidence type="ECO:0000313" key="4">
    <source>
        <dbReference type="Proteomes" id="UP000663828"/>
    </source>
</evidence>
<name>A0A815WKU1_ADIRI</name>
<organism evidence="2 5">
    <name type="scientific">Adineta ricciae</name>
    <name type="common">Rotifer</name>
    <dbReference type="NCBI Taxonomy" id="249248"/>
    <lineage>
        <taxon>Eukaryota</taxon>
        <taxon>Metazoa</taxon>
        <taxon>Spiralia</taxon>
        <taxon>Gnathifera</taxon>
        <taxon>Rotifera</taxon>
        <taxon>Eurotatoria</taxon>
        <taxon>Bdelloidea</taxon>
        <taxon>Adinetida</taxon>
        <taxon>Adinetidae</taxon>
        <taxon>Adineta</taxon>
    </lineage>
</organism>
<evidence type="ECO:0000313" key="2">
    <source>
        <dbReference type="EMBL" id="CAF1546617.1"/>
    </source>
</evidence>
<comment type="caution">
    <text evidence="2">The sequence shown here is derived from an EMBL/GenBank/DDBJ whole genome shotgun (WGS) entry which is preliminary data.</text>
</comment>
<dbReference type="InterPro" id="IPR007110">
    <property type="entry name" value="Ig-like_dom"/>
</dbReference>
<gene>
    <name evidence="2" type="ORF">EDS130_LOCUS45699</name>
    <name evidence="3" type="ORF">XAT740_LOCUS51442</name>
</gene>
<dbReference type="SMART" id="SM00409">
    <property type="entry name" value="IG"/>
    <property type="match status" value="2"/>
</dbReference>